<accession>A0ABQ4KLU4</accession>
<dbReference type="Pfam" id="PF22888">
    <property type="entry name" value="FIMAH"/>
    <property type="match status" value="1"/>
</dbReference>
<evidence type="ECO:0000313" key="4">
    <source>
        <dbReference type="Proteomes" id="UP000679950"/>
    </source>
</evidence>
<feature type="signal peptide" evidence="1">
    <location>
        <begin position="1"/>
        <end position="27"/>
    </location>
</feature>
<keyword evidence="4" id="KW-1185">Reference proteome</keyword>
<evidence type="ECO:0000259" key="2">
    <source>
        <dbReference type="PROSITE" id="PS51841"/>
    </source>
</evidence>
<comment type="caution">
    <text evidence="3">The sequence shown here is derived from an EMBL/GenBank/DDBJ whole genome shotgun (WGS) entry which is preliminary data.</text>
</comment>
<dbReference type="InterPro" id="IPR054470">
    <property type="entry name" value="FIMAH_dom"/>
</dbReference>
<dbReference type="InterPro" id="IPR005135">
    <property type="entry name" value="Endo/exonuclease/phosphatase"/>
</dbReference>
<name>A0ABQ4KLU4_9BACI</name>
<keyword evidence="1" id="KW-0732">Signal</keyword>
<dbReference type="PANTHER" id="PTHR12121">
    <property type="entry name" value="CARBON CATABOLITE REPRESSOR PROTEIN 4"/>
    <property type="match status" value="1"/>
</dbReference>
<evidence type="ECO:0000256" key="1">
    <source>
        <dbReference type="SAM" id="SignalP"/>
    </source>
</evidence>
<dbReference type="PROSITE" id="PS51841">
    <property type="entry name" value="LTD"/>
    <property type="match status" value="1"/>
</dbReference>
<feature type="domain" description="LTD" evidence="2">
    <location>
        <begin position="305"/>
        <end position="463"/>
    </location>
</feature>
<organism evidence="3 4">
    <name type="scientific">Lederbergia ruris</name>
    <dbReference type="NCBI Taxonomy" id="217495"/>
    <lineage>
        <taxon>Bacteria</taxon>
        <taxon>Bacillati</taxon>
        <taxon>Bacillota</taxon>
        <taxon>Bacilli</taxon>
        <taxon>Bacillales</taxon>
        <taxon>Bacillaceae</taxon>
        <taxon>Lederbergia</taxon>
    </lineage>
</organism>
<dbReference type="InterPro" id="IPR050410">
    <property type="entry name" value="CCR4/nocturin_mRNA_transcr"/>
</dbReference>
<dbReference type="Proteomes" id="UP000679950">
    <property type="component" value="Unassembled WGS sequence"/>
</dbReference>
<dbReference type="Pfam" id="PF03372">
    <property type="entry name" value="Exo_endo_phos"/>
    <property type="match status" value="1"/>
</dbReference>
<reference evidence="3 4" key="1">
    <citation type="submission" date="2021-03" db="EMBL/GenBank/DDBJ databases">
        <title>Antimicrobial resistance genes in bacteria isolated from Japanese honey, and their potential for conferring macrolide and lincosamide resistance in the American foulbrood pathogen Paenibacillus larvae.</title>
        <authorList>
            <person name="Okamoto M."/>
            <person name="Kumagai M."/>
            <person name="Kanamori H."/>
            <person name="Takamatsu D."/>
        </authorList>
    </citation>
    <scope>NUCLEOTIDE SEQUENCE [LARGE SCALE GENOMIC DNA]</scope>
    <source>
        <strain evidence="3 4">J8TS2</strain>
    </source>
</reference>
<dbReference type="RefSeq" id="WP_246516871.1">
    <property type="nucleotide sequence ID" value="NZ_BORB01000024.1"/>
</dbReference>
<dbReference type="CDD" id="cd09083">
    <property type="entry name" value="EEP-1"/>
    <property type="match status" value="1"/>
</dbReference>
<proteinExistence type="predicted"/>
<sequence>MTIKRLLCPVFFTLLLVLFGNQLTSEAAYGSDITEEQVRTMSFNLRYANANDEYSWESRRPIVKELIEKEQPDIIGTQEGVYRQIMDIEEDLPAYARIGVGREGGIFGEFMAVYYKKNRFAPIEWNHVWLSDKPNVVSSYSWGNKIPRMVTWVKFMDLKTNKPFYFVNTHLDHQSEKSRQKSAEFIIKSIKNFDSDLPIILTGDFNSSRNSDIYNRFIRGGFEDGFMNAEEQINKDIGTFHDYGKRTEKGDKNIIDWVLFQGNVSTLRAETVIYTNEDVYPSDHYPVMVDFILNHIETGKDPENKDSVFYKEAHAELFISELVPLSTEKGNYNFVEIYNNGYTPIDLNGYKIAYFYDPTQPFMKGRWNVWEIVKDDLYSTTTVIEPLETKVVWIKKQPCCYKLSFEQFMNNYKLDQKMLNPDQLVAVFTPQVNQGLNGSSIDGRSLALMTPDNIMISALTYNDGQIEAEENRSIVYSAPEPFSILVEKEAQNQNPSPGQHSRDLDFDTVSEMVERYIEINKISGPLCSKLMNTLRQAEHHYQREHTRQAEKFLEKFLIQLNQGEQKHKVSPEAKKTIKKAIEKLQLEISTV</sequence>
<dbReference type="Gene3D" id="3.60.10.10">
    <property type="entry name" value="Endonuclease/exonuclease/phosphatase"/>
    <property type="match status" value="1"/>
</dbReference>
<dbReference type="InterPro" id="IPR036691">
    <property type="entry name" value="Endo/exonu/phosph_ase_sf"/>
</dbReference>
<dbReference type="EMBL" id="BORB01000024">
    <property type="protein sequence ID" value="GIN58471.1"/>
    <property type="molecule type" value="Genomic_DNA"/>
</dbReference>
<evidence type="ECO:0000313" key="3">
    <source>
        <dbReference type="EMBL" id="GIN58471.1"/>
    </source>
</evidence>
<dbReference type="SUPFAM" id="SSF56219">
    <property type="entry name" value="DNase I-like"/>
    <property type="match status" value="1"/>
</dbReference>
<dbReference type="Pfam" id="PF00932">
    <property type="entry name" value="LTD"/>
    <property type="match status" value="1"/>
</dbReference>
<dbReference type="PANTHER" id="PTHR12121:SF36">
    <property type="entry name" value="ENDONUCLEASE_EXONUCLEASE_PHOSPHATASE DOMAIN-CONTAINING PROTEIN"/>
    <property type="match status" value="1"/>
</dbReference>
<protein>
    <recommendedName>
        <fullName evidence="2">LTD domain-containing protein</fullName>
    </recommendedName>
</protein>
<dbReference type="InterPro" id="IPR001322">
    <property type="entry name" value="Lamin_tail_dom"/>
</dbReference>
<gene>
    <name evidence="3" type="ORF">J8TS2_27900</name>
</gene>
<feature type="chain" id="PRO_5046063641" description="LTD domain-containing protein" evidence="1">
    <location>
        <begin position="28"/>
        <end position="591"/>
    </location>
</feature>